<feature type="non-terminal residue" evidence="1">
    <location>
        <position position="44"/>
    </location>
</feature>
<evidence type="ECO:0000313" key="1">
    <source>
        <dbReference type="EMBL" id="SVB67834.1"/>
    </source>
</evidence>
<organism evidence="1">
    <name type="scientific">marine metagenome</name>
    <dbReference type="NCBI Taxonomy" id="408172"/>
    <lineage>
        <taxon>unclassified sequences</taxon>
        <taxon>metagenomes</taxon>
        <taxon>ecological metagenomes</taxon>
    </lineage>
</organism>
<proteinExistence type="predicted"/>
<name>A0A382FZK2_9ZZZZ</name>
<dbReference type="AlphaFoldDB" id="A0A382FZK2"/>
<dbReference type="EMBL" id="UINC01052470">
    <property type="protein sequence ID" value="SVB67834.1"/>
    <property type="molecule type" value="Genomic_DNA"/>
</dbReference>
<sequence length="44" mass="4837">MSQSATDELKASVDIVEETYEFCLAYAAKGVTAYMARTADTQTR</sequence>
<gene>
    <name evidence="1" type="ORF">METZ01_LOCUS220688</name>
</gene>
<protein>
    <submittedName>
        <fullName evidence="1">Uncharacterized protein</fullName>
    </submittedName>
</protein>
<accession>A0A382FZK2</accession>
<reference evidence="1" key="1">
    <citation type="submission" date="2018-05" db="EMBL/GenBank/DDBJ databases">
        <authorList>
            <person name="Lanie J.A."/>
            <person name="Ng W.-L."/>
            <person name="Kazmierczak K.M."/>
            <person name="Andrzejewski T.M."/>
            <person name="Davidsen T.M."/>
            <person name="Wayne K.J."/>
            <person name="Tettelin H."/>
            <person name="Glass J.I."/>
            <person name="Rusch D."/>
            <person name="Podicherti R."/>
            <person name="Tsui H.-C.T."/>
            <person name="Winkler M.E."/>
        </authorList>
    </citation>
    <scope>NUCLEOTIDE SEQUENCE</scope>
</reference>